<keyword evidence="2" id="KW-0378">Hydrolase</keyword>
<dbReference type="AlphaFoldDB" id="A0A1E5XRF2"/>
<evidence type="ECO:0000256" key="4">
    <source>
        <dbReference type="SAM" id="MobiDB-lite"/>
    </source>
</evidence>
<gene>
    <name evidence="6" type="ORF">VW23_017520</name>
</gene>
<comment type="similarity">
    <text evidence="1">Belongs to the glycosyl hydrolase 13 family.</text>
</comment>
<dbReference type="InterPro" id="IPR011837">
    <property type="entry name" value="Glycogen_debranch_GlgX"/>
</dbReference>
<evidence type="ECO:0000313" key="6">
    <source>
        <dbReference type="EMBL" id="OEO31168.1"/>
    </source>
</evidence>
<dbReference type="SUPFAM" id="SSF81296">
    <property type="entry name" value="E set domains"/>
    <property type="match status" value="1"/>
</dbReference>
<dbReference type="InterPro" id="IPR014756">
    <property type="entry name" value="Ig_E-set"/>
</dbReference>
<dbReference type="InterPro" id="IPR013783">
    <property type="entry name" value="Ig-like_fold"/>
</dbReference>
<dbReference type="InterPro" id="IPR004193">
    <property type="entry name" value="Glyco_hydro_13_N"/>
</dbReference>
<keyword evidence="3" id="KW-0326">Glycosidase</keyword>
<dbReference type="Gene3D" id="3.20.20.80">
    <property type="entry name" value="Glycosidases"/>
    <property type="match status" value="1"/>
</dbReference>
<accession>A0A1E5XRF2</accession>
<comment type="caution">
    <text evidence="6">The sequence shown here is derived from an EMBL/GenBank/DDBJ whole genome shotgun (WGS) entry which is preliminary data.</text>
</comment>
<dbReference type="InterPro" id="IPR044505">
    <property type="entry name" value="GlgX_Isoamylase_N_E_set"/>
</dbReference>
<feature type="compositionally biased region" description="Pro residues" evidence="4">
    <location>
        <begin position="665"/>
        <end position="700"/>
    </location>
</feature>
<evidence type="ECO:0000256" key="2">
    <source>
        <dbReference type="ARBA" id="ARBA00022801"/>
    </source>
</evidence>
<dbReference type="Gene3D" id="2.60.40.10">
    <property type="entry name" value="Immunoglobulins"/>
    <property type="match status" value="1"/>
</dbReference>
<protein>
    <submittedName>
        <fullName evidence="6">Glycogen debranching enzyme GlgX</fullName>
    </submittedName>
</protein>
<dbReference type="CDD" id="cd02856">
    <property type="entry name" value="E_set_GDE_Isoamylase_N"/>
    <property type="match status" value="1"/>
</dbReference>
<organism evidence="6 7">
    <name type="scientific">Devosia insulae DS-56</name>
    <dbReference type="NCBI Taxonomy" id="1116389"/>
    <lineage>
        <taxon>Bacteria</taxon>
        <taxon>Pseudomonadati</taxon>
        <taxon>Pseudomonadota</taxon>
        <taxon>Alphaproteobacteria</taxon>
        <taxon>Hyphomicrobiales</taxon>
        <taxon>Devosiaceae</taxon>
        <taxon>Devosia</taxon>
    </lineage>
</organism>
<dbReference type="Pfam" id="PF00128">
    <property type="entry name" value="Alpha-amylase"/>
    <property type="match status" value="2"/>
</dbReference>
<evidence type="ECO:0000259" key="5">
    <source>
        <dbReference type="SMART" id="SM00642"/>
    </source>
</evidence>
<dbReference type="InterPro" id="IPR013780">
    <property type="entry name" value="Glyco_hydro_b"/>
</dbReference>
<sequence>MVPGAGSPEKLGATLTAEGVNFAVYSETATVIWVSLYDELDQEAARIALDGHEDHVWFGLIGNIGAGAKYGLRADGRYDPDQGYFFDPHKLLVDPYARRLDRPFVRSPRLRLNREEAVDTAPLIPKAIVLAADNKNAVPRRKTPGLFYELNVRGYTMRHPSVQGPLRGTLAGLTTKRVVDHLRYLGVDTVELMPIAAFIDDGHLPAMGLTNAWGYNPVSYFAVDPRLAPRGPQELRNMTDVYRKAGISVILDVVYNHTGEGDANGPMLSLMGLDAKTYYRFVEVDGKQHLVNDAGTGNTLRADHPATQRLVIESLRYWVEEMGVSGFRFDLAPILGREPGFNPNAKMLQMIKSDPVLGKSILVAEPWDPGPGGYQLGQFGKEFREWNDTYRDDVRSFWRGDQGKIGALAGKVAGSAEIFDFAGRKPSAGVNMLAVHDGFTLADLVSYLDKHNEANGEGNRDGHNNNHSWNCGVEGPTDDEKINAARRRDVRALLATLLLSRGLPLIQQGDEFGRTQRGNNNAYAQDNEITWVDWENADGTLVDFVSALAEFRRMHPALTHDHFLSGQTKHGVRDVAWLHPDGREMNEGDWNDAGASVLGMRLQTAEEDLIVWFNRRIDPVLARLPEGYWTVGLVSDDQAVLTVADRAATLPPRSVVVLLKGQIPPSKPEVPVPPQEIPVQPETPQPPPQPDNVPGVPPEELPNDKPPEETPKE</sequence>
<evidence type="ECO:0000256" key="3">
    <source>
        <dbReference type="ARBA" id="ARBA00023295"/>
    </source>
</evidence>
<proteinExistence type="inferred from homology"/>
<dbReference type="GO" id="GO:0004135">
    <property type="term" value="F:amylo-alpha-1,6-glucosidase activity"/>
    <property type="evidence" value="ECO:0007669"/>
    <property type="project" value="InterPro"/>
</dbReference>
<feature type="compositionally biased region" description="Basic and acidic residues" evidence="4">
    <location>
        <begin position="702"/>
        <end position="713"/>
    </location>
</feature>
<reference evidence="6 7" key="1">
    <citation type="journal article" date="2015" name="Genome Announc.">
        <title>Genome Assemblies of Three Soil-Associated Devosia species: D. insulae, D. limi, and D. soli.</title>
        <authorList>
            <person name="Hassan Y.I."/>
            <person name="Lepp D."/>
            <person name="Zhou T."/>
        </authorList>
    </citation>
    <scope>NUCLEOTIDE SEQUENCE [LARGE SCALE GENOMIC DNA]</scope>
    <source>
        <strain evidence="6 7">DS-56</strain>
    </source>
</reference>
<dbReference type="EMBL" id="LAJE02000167">
    <property type="protein sequence ID" value="OEO31168.1"/>
    <property type="molecule type" value="Genomic_DNA"/>
</dbReference>
<evidence type="ECO:0000256" key="1">
    <source>
        <dbReference type="ARBA" id="ARBA00008061"/>
    </source>
</evidence>
<dbReference type="CDD" id="cd11326">
    <property type="entry name" value="AmyAc_Glg_debranch"/>
    <property type="match status" value="1"/>
</dbReference>
<dbReference type="InterPro" id="IPR017853">
    <property type="entry name" value="GH"/>
</dbReference>
<dbReference type="SUPFAM" id="SSF51011">
    <property type="entry name" value="Glycosyl hydrolase domain"/>
    <property type="match status" value="1"/>
</dbReference>
<dbReference type="NCBIfam" id="TIGR02100">
    <property type="entry name" value="glgX_debranch"/>
    <property type="match status" value="1"/>
</dbReference>
<dbReference type="Gene3D" id="2.60.40.1180">
    <property type="entry name" value="Golgi alpha-mannosidase II"/>
    <property type="match status" value="1"/>
</dbReference>
<keyword evidence="7" id="KW-1185">Reference proteome</keyword>
<dbReference type="Proteomes" id="UP000095463">
    <property type="component" value="Unassembled WGS sequence"/>
</dbReference>
<feature type="region of interest" description="Disordered" evidence="4">
    <location>
        <begin position="663"/>
        <end position="713"/>
    </location>
</feature>
<dbReference type="SMART" id="SM00642">
    <property type="entry name" value="Aamy"/>
    <property type="match status" value="1"/>
</dbReference>
<evidence type="ECO:0000313" key="7">
    <source>
        <dbReference type="Proteomes" id="UP000095463"/>
    </source>
</evidence>
<name>A0A1E5XRF2_9HYPH</name>
<dbReference type="InterPro" id="IPR006047">
    <property type="entry name" value="GH13_cat_dom"/>
</dbReference>
<dbReference type="GO" id="GO:0005980">
    <property type="term" value="P:glycogen catabolic process"/>
    <property type="evidence" value="ECO:0007669"/>
    <property type="project" value="InterPro"/>
</dbReference>
<dbReference type="SUPFAM" id="SSF51445">
    <property type="entry name" value="(Trans)glycosidases"/>
    <property type="match status" value="1"/>
</dbReference>
<feature type="domain" description="Glycosyl hydrolase family 13 catalytic" evidence="5">
    <location>
        <begin position="149"/>
        <end position="552"/>
    </location>
</feature>
<dbReference type="Pfam" id="PF02922">
    <property type="entry name" value="CBM_48"/>
    <property type="match status" value="1"/>
</dbReference>
<dbReference type="PANTHER" id="PTHR43002">
    <property type="entry name" value="GLYCOGEN DEBRANCHING ENZYME"/>
    <property type="match status" value="1"/>
</dbReference>